<dbReference type="SFLD" id="SFLDS00019">
    <property type="entry name" value="Glutathione_Transferase_(cytos"/>
    <property type="match status" value="1"/>
</dbReference>
<dbReference type="SUPFAM" id="SSF47616">
    <property type="entry name" value="GST C-terminal domain-like"/>
    <property type="match status" value="1"/>
</dbReference>
<dbReference type="Proteomes" id="UP000280792">
    <property type="component" value="Unassembled WGS sequence"/>
</dbReference>
<evidence type="ECO:0000259" key="2">
    <source>
        <dbReference type="PROSITE" id="PS50405"/>
    </source>
</evidence>
<evidence type="ECO:0000313" key="4">
    <source>
        <dbReference type="Proteomes" id="UP000280792"/>
    </source>
</evidence>
<dbReference type="AlphaFoldDB" id="A0A3P3VLK5"/>
<dbReference type="InterPro" id="IPR040079">
    <property type="entry name" value="Glutathione_S-Trfase"/>
</dbReference>
<dbReference type="InterPro" id="IPR036249">
    <property type="entry name" value="Thioredoxin-like_sf"/>
</dbReference>
<comment type="caution">
    <text evidence="3">The sequence shown here is derived from an EMBL/GenBank/DDBJ whole genome shotgun (WGS) entry which is preliminary data.</text>
</comment>
<dbReference type="RefSeq" id="WP_125013748.1">
    <property type="nucleotide sequence ID" value="NZ_QWEZ01000001.1"/>
</dbReference>
<dbReference type="Pfam" id="PF14497">
    <property type="entry name" value="GST_C_3"/>
    <property type="match status" value="1"/>
</dbReference>
<keyword evidence="3" id="KW-0808">Transferase</keyword>
<dbReference type="GO" id="GO:0005737">
    <property type="term" value="C:cytoplasm"/>
    <property type="evidence" value="ECO:0007669"/>
    <property type="project" value="TreeGrafter"/>
</dbReference>
<dbReference type="PANTHER" id="PTHR43968">
    <property type="match status" value="1"/>
</dbReference>
<dbReference type="SUPFAM" id="SSF52833">
    <property type="entry name" value="Thioredoxin-like"/>
    <property type="match status" value="1"/>
</dbReference>
<dbReference type="PROSITE" id="PS50404">
    <property type="entry name" value="GST_NTER"/>
    <property type="match status" value="1"/>
</dbReference>
<gene>
    <name evidence="3" type="ORF">D0544_00370</name>
</gene>
<dbReference type="InterPro" id="IPR004046">
    <property type="entry name" value="GST_C"/>
</dbReference>
<dbReference type="InterPro" id="IPR004045">
    <property type="entry name" value="Glutathione_S-Trfase_N"/>
</dbReference>
<dbReference type="CDD" id="cd00570">
    <property type="entry name" value="GST_N_family"/>
    <property type="match status" value="1"/>
</dbReference>
<dbReference type="Pfam" id="PF13417">
    <property type="entry name" value="GST_N_3"/>
    <property type="match status" value="1"/>
</dbReference>
<feature type="domain" description="GST C-terminal" evidence="2">
    <location>
        <begin position="82"/>
        <end position="219"/>
    </location>
</feature>
<reference evidence="3 4" key="1">
    <citation type="submission" date="2018-08" db="EMBL/GenBank/DDBJ databases">
        <authorList>
            <person name="Khan S.A."/>
        </authorList>
    </citation>
    <scope>NUCLEOTIDE SEQUENCE [LARGE SCALE GENOMIC DNA]</scope>
    <source>
        <strain evidence="3 4">GTF-13</strain>
    </source>
</reference>
<feature type="domain" description="GST N-terminal" evidence="1">
    <location>
        <begin position="1"/>
        <end position="77"/>
    </location>
</feature>
<accession>A0A3P3VLK5</accession>
<dbReference type="Gene3D" id="3.40.30.10">
    <property type="entry name" value="Glutaredoxin"/>
    <property type="match status" value="1"/>
</dbReference>
<dbReference type="PROSITE" id="PS50405">
    <property type="entry name" value="GST_CTER"/>
    <property type="match status" value="1"/>
</dbReference>
<proteinExistence type="predicted"/>
<evidence type="ECO:0000259" key="1">
    <source>
        <dbReference type="PROSITE" id="PS50404"/>
    </source>
</evidence>
<organism evidence="3 4">
    <name type="scientific">Aestuariirhabdus litorea</name>
    <dbReference type="NCBI Taxonomy" id="2528527"/>
    <lineage>
        <taxon>Bacteria</taxon>
        <taxon>Pseudomonadati</taxon>
        <taxon>Pseudomonadota</taxon>
        <taxon>Gammaproteobacteria</taxon>
        <taxon>Oceanospirillales</taxon>
        <taxon>Aestuariirhabdaceae</taxon>
        <taxon>Aestuariirhabdus</taxon>
    </lineage>
</organism>
<name>A0A3P3VLK5_9GAMM</name>
<protein>
    <submittedName>
        <fullName evidence="3">Glutathione S-transferase</fullName>
    </submittedName>
</protein>
<dbReference type="InterPro" id="IPR036282">
    <property type="entry name" value="Glutathione-S-Trfase_C_sf"/>
</dbReference>
<reference evidence="3 4" key="2">
    <citation type="submission" date="2018-12" db="EMBL/GenBank/DDBJ databases">
        <title>Simiduia agarivorans gen. nov., sp. nov., a marine, agarolytic bacterium isolated from shallow coastal water from Keelung, Taiwan.</title>
        <authorList>
            <person name="Shieh W.Y."/>
        </authorList>
    </citation>
    <scope>NUCLEOTIDE SEQUENCE [LARGE SCALE GENOMIC DNA]</scope>
    <source>
        <strain evidence="3 4">GTF-13</strain>
    </source>
</reference>
<dbReference type="SFLD" id="SFLDG00358">
    <property type="entry name" value="Main_(cytGST)"/>
    <property type="match status" value="1"/>
</dbReference>
<evidence type="ECO:0000313" key="3">
    <source>
        <dbReference type="EMBL" id="RRJ83615.1"/>
    </source>
</evidence>
<dbReference type="InterPro" id="IPR010987">
    <property type="entry name" value="Glutathione-S-Trfase_C-like"/>
</dbReference>
<keyword evidence="4" id="KW-1185">Reference proteome</keyword>
<dbReference type="Gene3D" id="1.20.1050.10">
    <property type="match status" value="1"/>
</dbReference>
<sequence length="219" mass="24771">MLKLYGFNVSNYYNMVKQALLEKGVPFEEIKVYPNQEESYLEISPMGKVPCLLTEQGPLTETSVILDYLEESQPGEPLYPAQAYARAKVRELIHELVLYIELPARRCFGEVFFGGTTSAETKAEVEATLLKGVSALRRRSQFSPFIAGESFSYADIVFLHSFDLANQVAERLFQRNLFDELPGAQALMARLAERPMSQRVAVEMRAGMEEFVQLRSAKP</sequence>
<dbReference type="PANTHER" id="PTHR43968:SF6">
    <property type="entry name" value="GLUTATHIONE S-TRANSFERASE OMEGA"/>
    <property type="match status" value="1"/>
</dbReference>
<dbReference type="EMBL" id="QWEZ01000001">
    <property type="protein sequence ID" value="RRJ83615.1"/>
    <property type="molecule type" value="Genomic_DNA"/>
</dbReference>
<dbReference type="InterPro" id="IPR050983">
    <property type="entry name" value="GST_Omega/HSP26"/>
</dbReference>
<dbReference type="GO" id="GO:0016740">
    <property type="term" value="F:transferase activity"/>
    <property type="evidence" value="ECO:0007669"/>
    <property type="project" value="UniProtKB-KW"/>
</dbReference>